<keyword evidence="10" id="KW-0614">Plasmid</keyword>
<feature type="region of interest" description="Disordered" evidence="8">
    <location>
        <begin position="99"/>
        <end position="141"/>
    </location>
</feature>
<reference evidence="10 11" key="1">
    <citation type="journal article" date="2012" name="PLoS ONE">
        <title>Genome sequence and transcriptome analysis of the radioresistant bacterium Deinococcus gobiensis: insights into the extreme environmental adaptations.</title>
        <authorList>
            <person name="Yuan M."/>
            <person name="Chen M."/>
            <person name="Zhang W."/>
            <person name="Lu W."/>
            <person name="Wang J."/>
            <person name="Yang M."/>
            <person name="Zhao P."/>
            <person name="Tang R."/>
            <person name="Li X."/>
            <person name="Hao Y."/>
            <person name="Zhou Z."/>
            <person name="Zhan Y."/>
            <person name="Yu H."/>
            <person name="Teng C."/>
            <person name="Yan Y."/>
            <person name="Ping S."/>
            <person name="Wang Y."/>
            <person name="Lin M."/>
        </authorList>
    </citation>
    <scope>NUCLEOTIDE SEQUENCE [LARGE SCALE GENOMIC DNA]</scope>
    <source>
        <strain evidence="11">DSM 21396 / JCM 16679 / CGMCC 1.7299 / I-0</strain>
        <plasmid evidence="10">P1</plasmid>
    </source>
</reference>
<dbReference type="KEGG" id="dgo:DGo_PA0262"/>
<dbReference type="GO" id="GO:0006508">
    <property type="term" value="P:proteolysis"/>
    <property type="evidence" value="ECO:0007669"/>
    <property type="project" value="UniProtKB-KW"/>
</dbReference>
<protein>
    <submittedName>
        <fullName evidence="10">Peptidase S8 and S53 subtilisin kexin sedolisin</fullName>
    </submittedName>
</protein>
<evidence type="ECO:0000256" key="6">
    <source>
        <dbReference type="PROSITE-ProRule" id="PRU01240"/>
    </source>
</evidence>
<dbReference type="Proteomes" id="UP000007575">
    <property type="component" value="Plasmid P1"/>
</dbReference>
<dbReference type="PANTHER" id="PTHR43806">
    <property type="entry name" value="PEPTIDASE S8"/>
    <property type="match status" value="1"/>
</dbReference>
<feature type="compositionally biased region" description="Low complexity" evidence="8">
    <location>
        <begin position="405"/>
        <end position="419"/>
    </location>
</feature>
<evidence type="ECO:0000256" key="2">
    <source>
        <dbReference type="ARBA" id="ARBA00022670"/>
    </source>
</evidence>
<dbReference type="PRINTS" id="PR00723">
    <property type="entry name" value="SUBTILISIN"/>
</dbReference>
<dbReference type="PROSITE" id="PS00137">
    <property type="entry name" value="SUBTILASE_HIS"/>
    <property type="match status" value="1"/>
</dbReference>
<dbReference type="PANTHER" id="PTHR43806:SF11">
    <property type="entry name" value="CEREVISIN-RELATED"/>
    <property type="match status" value="1"/>
</dbReference>
<dbReference type="PROSITE" id="PS00138">
    <property type="entry name" value="SUBTILASE_SER"/>
    <property type="match status" value="1"/>
</dbReference>
<keyword evidence="2 6" id="KW-0645">Protease</keyword>
<evidence type="ECO:0000256" key="4">
    <source>
        <dbReference type="ARBA" id="ARBA00022825"/>
    </source>
</evidence>
<evidence type="ECO:0000256" key="8">
    <source>
        <dbReference type="SAM" id="MobiDB-lite"/>
    </source>
</evidence>
<feature type="active site" description="Charge relay system" evidence="5 6">
    <location>
        <position position="155"/>
    </location>
</feature>
<dbReference type="InterPro" id="IPR023828">
    <property type="entry name" value="Peptidase_S8_Ser-AS"/>
</dbReference>
<dbReference type="PATRIC" id="fig|745776.4.peg.3295"/>
<sequence length="444" mass="45294">MDPAPTDTLMHEQPAHIILFRRVAADNAGLLAAVLDVSPLPGPSARATRTVLSTANGVHARVYRSLGVAVATLTPGEITRLRALDEVVAVLPNEERHLPGDLREGMRPGIQIEPPEDQAEDTDGEAPAEDTLPQIGLYPGPDVPTGRGVKVAVLDTGVDLAHPDLTVLPGNAVSFVASEPGAQDEHGHGTHCAGVVAGRAQPAGGRRYGVAPEVTLLVAKVLDRSGRGTDDQIIDAIDWATDQGAEVLSMSLGSARPAGSPPSVRYEVIARRLLEQGVLLVAAAGNESLRPEMVAPVGNPAACASVLAVGAVDGRDRIARFSCGDVDGLGAVDVVAPGVGVLSAWPGGGTRRLSGTSMATPHVAGLAALHAQANAGLSGRALWDRLVASARPVPGLAPSDGGAGVAQAPQAEEAAPGNAWSRHNVGRSLSRRAPAVHCLPGGLP</sequence>
<evidence type="ECO:0000256" key="7">
    <source>
        <dbReference type="RuleBase" id="RU003355"/>
    </source>
</evidence>
<name>H8H096_DEIGI</name>
<dbReference type="InterPro" id="IPR023827">
    <property type="entry name" value="Peptidase_S8_Asp-AS"/>
</dbReference>
<dbReference type="HOGENOM" id="CLU_011263_15_8_0"/>
<dbReference type="EMBL" id="CP002192">
    <property type="protein sequence ID" value="AFD27148.1"/>
    <property type="molecule type" value="Genomic_DNA"/>
</dbReference>
<keyword evidence="11" id="KW-1185">Reference proteome</keyword>
<evidence type="ECO:0000256" key="3">
    <source>
        <dbReference type="ARBA" id="ARBA00022801"/>
    </source>
</evidence>
<dbReference type="InterPro" id="IPR022398">
    <property type="entry name" value="Peptidase_S8_His-AS"/>
</dbReference>
<accession>H8H096</accession>
<proteinExistence type="inferred from homology"/>
<feature type="active site" description="Charge relay system" evidence="5 6">
    <location>
        <position position="357"/>
    </location>
</feature>
<keyword evidence="3 6" id="KW-0378">Hydrolase</keyword>
<dbReference type="AlphaFoldDB" id="H8H096"/>
<dbReference type="Pfam" id="PF00082">
    <property type="entry name" value="Peptidase_S8"/>
    <property type="match status" value="1"/>
</dbReference>
<feature type="domain" description="Peptidase S8/S53" evidence="9">
    <location>
        <begin position="146"/>
        <end position="391"/>
    </location>
</feature>
<evidence type="ECO:0000256" key="1">
    <source>
        <dbReference type="ARBA" id="ARBA00011073"/>
    </source>
</evidence>
<dbReference type="PROSITE" id="PS00136">
    <property type="entry name" value="SUBTILASE_ASP"/>
    <property type="match status" value="1"/>
</dbReference>
<evidence type="ECO:0000259" key="9">
    <source>
        <dbReference type="Pfam" id="PF00082"/>
    </source>
</evidence>
<organism evidence="10 11">
    <name type="scientific">Deinococcus gobiensis (strain DSM 21396 / JCM 16679 / CGMCC 1.7299 / I-0)</name>
    <dbReference type="NCBI Taxonomy" id="745776"/>
    <lineage>
        <taxon>Bacteria</taxon>
        <taxon>Thermotogati</taxon>
        <taxon>Deinococcota</taxon>
        <taxon>Deinococci</taxon>
        <taxon>Deinococcales</taxon>
        <taxon>Deinococcaceae</taxon>
        <taxon>Deinococcus</taxon>
    </lineage>
</organism>
<feature type="active site" description="Charge relay system" evidence="5 6">
    <location>
        <position position="188"/>
    </location>
</feature>
<comment type="similarity">
    <text evidence="1 6 7">Belongs to the peptidase S8 family.</text>
</comment>
<evidence type="ECO:0000313" key="10">
    <source>
        <dbReference type="EMBL" id="AFD27148.1"/>
    </source>
</evidence>
<dbReference type="GO" id="GO:0004252">
    <property type="term" value="F:serine-type endopeptidase activity"/>
    <property type="evidence" value="ECO:0007669"/>
    <property type="project" value="UniProtKB-UniRule"/>
</dbReference>
<dbReference type="SUPFAM" id="SSF52743">
    <property type="entry name" value="Subtilisin-like"/>
    <property type="match status" value="1"/>
</dbReference>
<evidence type="ECO:0000256" key="5">
    <source>
        <dbReference type="PIRSR" id="PIRSR615500-1"/>
    </source>
</evidence>
<dbReference type="InterPro" id="IPR000209">
    <property type="entry name" value="Peptidase_S8/S53_dom"/>
</dbReference>
<geneLocation type="plasmid" evidence="10 11">
    <name>P1</name>
</geneLocation>
<keyword evidence="4 6" id="KW-0720">Serine protease</keyword>
<dbReference type="RefSeq" id="WP_014695666.1">
    <property type="nucleotide sequence ID" value="NC_017805.1"/>
</dbReference>
<gene>
    <name evidence="10" type="ordered locus">DGo_PA0262</name>
</gene>
<dbReference type="OrthoDB" id="9798386at2"/>
<dbReference type="Gene3D" id="3.40.50.200">
    <property type="entry name" value="Peptidase S8/S53 domain"/>
    <property type="match status" value="1"/>
</dbReference>
<evidence type="ECO:0000313" key="11">
    <source>
        <dbReference type="Proteomes" id="UP000007575"/>
    </source>
</evidence>
<dbReference type="InterPro" id="IPR036852">
    <property type="entry name" value="Peptidase_S8/S53_dom_sf"/>
</dbReference>
<feature type="compositionally biased region" description="Acidic residues" evidence="8">
    <location>
        <begin position="114"/>
        <end position="128"/>
    </location>
</feature>
<dbReference type="PROSITE" id="PS51892">
    <property type="entry name" value="SUBTILASE"/>
    <property type="match status" value="1"/>
</dbReference>
<feature type="region of interest" description="Disordered" evidence="8">
    <location>
        <begin position="397"/>
        <end position="422"/>
    </location>
</feature>
<dbReference type="InterPro" id="IPR015500">
    <property type="entry name" value="Peptidase_S8_subtilisin-rel"/>
</dbReference>
<dbReference type="InterPro" id="IPR050131">
    <property type="entry name" value="Peptidase_S8_subtilisin-like"/>
</dbReference>